<evidence type="ECO:0000313" key="3">
    <source>
        <dbReference type="Proteomes" id="UP001152795"/>
    </source>
</evidence>
<reference evidence="2" key="1">
    <citation type="submission" date="2020-04" db="EMBL/GenBank/DDBJ databases">
        <authorList>
            <person name="Alioto T."/>
            <person name="Alioto T."/>
            <person name="Gomez Garrido J."/>
        </authorList>
    </citation>
    <scope>NUCLEOTIDE SEQUENCE</scope>
    <source>
        <strain evidence="2">A484AB</strain>
    </source>
</reference>
<protein>
    <submittedName>
        <fullName evidence="2">Uncharacterized protein</fullName>
    </submittedName>
</protein>
<dbReference type="PANTHER" id="PTHR46785:SF1">
    <property type="entry name" value="VON WILLEBRAND FACTOR A DOMAIN-CONTAINING PROTEIN 3B"/>
    <property type="match status" value="1"/>
</dbReference>
<gene>
    <name evidence="2" type="ORF">PACLA_8A011423</name>
</gene>
<comment type="caution">
    <text evidence="2">The sequence shown here is derived from an EMBL/GenBank/DDBJ whole genome shotgun (WGS) entry which is preliminary data.</text>
</comment>
<dbReference type="EMBL" id="CACRXK020004148">
    <property type="protein sequence ID" value="CAB4001661.1"/>
    <property type="molecule type" value="Genomic_DNA"/>
</dbReference>
<feature type="non-terminal residue" evidence="2">
    <location>
        <position position="544"/>
    </location>
</feature>
<proteinExistence type="predicted"/>
<feature type="region of interest" description="Disordered" evidence="1">
    <location>
        <begin position="376"/>
        <end position="396"/>
    </location>
</feature>
<dbReference type="AlphaFoldDB" id="A0A6S7I4M0"/>
<dbReference type="OrthoDB" id="6022168at2759"/>
<organism evidence="2 3">
    <name type="scientific">Paramuricea clavata</name>
    <name type="common">Red gorgonian</name>
    <name type="synonym">Violescent sea-whip</name>
    <dbReference type="NCBI Taxonomy" id="317549"/>
    <lineage>
        <taxon>Eukaryota</taxon>
        <taxon>Metazoa</taxon>
        <taxon>Cnidaria</taxon>
        <taxon>Anthozoa</taxon>
        <taxon>Octocorallia</taxon>
        <taxon>Malacalcyonacea</taxon>
        <taxon>Plexauridae</taxon>
        <taxon>Paramuricea</taxon>
    </lineage>
</organism>
<keyword evidence="3" id="KW-1185">Reference proteome</keyword>
<dbReference type="Proteomes" id="UP001152795">
    <property type="component" value="Unassembled WGS sequence"/>
</dbReference>
<dbReference type="PANTHER" id="PTHR46785">
    <property type="entry name" value="VON WILLEBRAND FACTOR A DOMAIN-CONTAINING PROTEIN 3B"/>
    <property type="match status" value="1"/>
</dbReference>
<feature type="compositionally biased region" description="Basic and acidic residues" evidence="1">
    <location>
        <begin position="383"/>
        <end position="395"/>
    </location>
</feature>
<evidence type="ECO:0000313" key="2">
    <source>
        <dbReference type="EMBL" id="CAB4001661.1"/>
    </source>
</evidence>
<sequence>MTGSEYDARSLRSLKQTTLRRYDSSSRNPKQWSPDVNMLLSTSRWLELYSLQRYKLELKQILSTIGFKHCEEYVKSLQKPVTASYSKGLFPQYVCDDGTKYNLLGSVEKLKEIEIQLQRIIEFYKERLEWLTTSSRLMFGVIQEQSMTIILDLQCSTEAERDLVKYALFSLVKEQLMYVSRFNFISCAQFPIKWQRSSVNVSQESIEEVLDWIYELPCDRAHDEICTIEALVEATEDVVESIYLCTDGTCFGDTNDKLRRKLEDLMIPVHIVAMNCKSPSALHLLREALKSNKGRFHKFSFCDDYNNAKLIPSYANDGLNGLSSLSIVDRSKMQAKLEVGKRQDVIEMKQELGKARENLAEVKAIQLYISQQKPAITNTAPEQEERPETPKEKTGSELYMGSKEWLKKHSLHTKKLGFYDVLQNMAFKHCDGVIDVPNHHGDGTMPAVKSKLVDAKYCEKFAHVRWKDGDIRHVHISAEVHRNFERRVTATLESYKKRIQWLRKGSRELFGTIIEDQITILIDTSASMNSRLFLVKDKLYQLLQ</sequence>
<name>A0A6S7I4M0_PARCT</name>
<evidence type="ECO:0000256" key="1">
    <source>
        <dbReference type="SAM" id="MobiDB-lite"/>
    </source>
</evidence>
<accession>A0A6S7I4M0</accession>